<sequence length="372" mass="42130">MEWQLIEDDASLRELLAQHADATAVAVDTEFMRQSTFYPKEALLQLCFDNKAWLIDPLKITELEPLRDLMTAPGIIKVLHSPSEDLEVFSLWLDALPSPLFDTQRAAALLDRGFGMGYRALVQELCDITLPKDETRSDWLQRPLTDAQCQYAAQDVLHLLDVYHQLAAECEAQGKLDWVLSDGEDAINNQAAVSPSYHTRIKSAWKLDSRQLAALIAICEWRDQTARSKDKPRSWIIDDQACLQLAAALPTDYEAMRAALELPEAVLRRYSDQLLRLLSEQAKLPEEDLPQPLPAPLSARQRGQGKYLRREAKKIAAQLQVAPEVLLQAKDYEALIRELEADGSQAEPLHWQGWRAEHVIEPLRQLLQGSKL</sequence>
<dbReference type="NCBIfam" id="TIGR01388">
    <property type="entry name" value="rnd"/>
    <property type="match status" value="1"/>
</dbReference>
<keyword evidence="2 6" id="KW-0819">tRNA processing</keyword>
<dbReference type="SUPFAM" id="SSF53098">
    <property type="entry name" value="Ribonuclease H-like"/>
    <property type="match status" value="1"/>
</dbReference>
<name>A0A7W2TU97_9GAMM</name>
<dbReference type="GO" id="GO:0000166">
    <property type="term" value="F:nucleotide binding"/>
    <property type="evidence" value="ECO:0007669"/>
    <property type="project" value="InterPro"/>
</dbReference>
<dbReference type="InterPro" id="IPR012337">
    <property type="entry name" value="RNaseH-like_sf"/>
</dbReference>
<dbReference type="PANTHER" id="PTHR47649">
    <property type="entry name" value="RIBONUCLEASE D"/>
    <property type="match status" value="1"/>
</dbReference>
<keyword evidence="5 6" id="KW-0269">Exonuclease</keyword>
<dbReference type="CDD" id="cd06142">
    <property type="entry name" value="RNaseD_exo"/>
    <property type="match status" value="1"/>
</dbReference>
<comment type="catalytic activity">
    <reaction evidence="6">
        <text>Exonucleolytic cleavage that removes extra residues from the 3'-terminus of tRNA to produce 5'-mononucleotides.</text>
        <dbReference type="EC" id="3.1.13.5"/>
    </reaction>
</comment>
<comment type="function">
    <text evidence="6">Exonuclease involved in the 3' processing of various precursor tRNAs. Initiates hydrolysis at the 3'-terminus of an RNA molecule and releases 5'-mononucleotides.</text>
</comment>
<dbReference type="GO" id="GO:0003676">
    <property type="term" value="F:nucleic acid binding"/>
    <property type="evidence" value="ECO:0007669"/>
    <property type="project" value="InterPro"/>
</dbReference>
<dbReference type="InterPro" id="IPR010997">
    <property type="entry name" value="HRDC-like_sf"/>
</dbReference>
<feature type="domain" description="HRDC" evidence="7">
    <location>
        <begin position="208"/>
        <end position="288"/>
    </location>
</feature>
<evidence type="ECO:0000256" key="1">
    <source>
        <dbReference type="ARBA" id="ARBA00022490"/>
    </source>
</evidence>
<protein>
    <recommendedName>
        <fullName evidence="6">Ribonuclease D</fullName>
        <shortName evidence="6">RNase D</shortName>
        <ecNumber evidence="6">3.1.13.5</ecNumber>
    </recommendedName>
</protein>
<comment type="caution">
    <text evidence="8">The sequence shown here is derived from an EMBL/GenBank/DDBJ whole genome shotgun (WGS) entry which is preliminary data.</text>
</comment>
<dbReference type="SUPFAM" id="SSF47819">
    <property type="entry name" value="HRDC-like"/>
    <property type="match status" value="2"/>
</dbReference>
<dbReference type="GO" id="GO:0042780">
    <property type="term" value="P:tRNA 3'-end processing"/>
    <property type="evidence" value="ECO:0007669"/>
    <property type="project" value="UniProtKB-UniRule"/>
</dbReference>
<evidence type="ECO:0000256" key="6">
    <source>
        <dbReference type="HAMAP-Rule" id="MF_01899"/>
    </source>
</evidence>
<dbReference type="SMART" id="SM00341">
    <property type="entry name" value="HRDC"/>
    <property type="match status" value="1"/>
</dbReference>
<dbReference type="GO" id="GO:0005737">
    <property type="term" value="C:cytoplasm"/>
    <property type="evidence" value="ECO:0007669"/>
    <property type="project" value="UniProtKB-SubCell"/>
</dbReference>
<keyword evidence="3 6" id="KW-0540">Nuclease</keyword>
<dbReference type="Gene3D" id="1.10.150.80">
    <property type="entry name" value="HRDC domain"/>
    <property type="match status" value="2"/>
</dbReference>
<dbReference type="Pfam" id="PF00570">
    <property type="entry name" value="HRDC"/>
    <property type="match status" value="1"/>
</dbReference>
<evidence type="ECO:0000313" key="9">
    <source>
        <dbReference type="Proteomes" id="UP000539350"/>
    </source>
</evidence>
<dbReference type="Gene3D" id="3.30.420.10">
    <property type="entry name" value="Ribonuclease H-like superfamily/Ribonuclease H"/>
    <property type="match status" value="1"/>
</dbReference>
<dbReference type="HAMAP" id="MF_01899">
    <property type="entry name" value="RNase_D"/>
    <property type="match status" value="1"/>
</dbReference>
<gene>
    <name evidence="6 8" type="primary">rnd</name>
    <name evidence="8" type="ORF">H2508_03085</name>
</gene>
<evidence type="ECO:0000256" key="5">
    <source>
        <dbReference type="ARBA" id="ARBA00022839"/>
    </source>
</evidence>
<evidence type="ECO:0000259" key="7">
    <source>
        <dbReference type="PROSITE" id="PS50967"/>
    </source>
</evidence>
<organism evidence="8 9">
    <name type="scientific">Sediminihaliea albiluteola</name>
    <dbReference type="NCBI Taxonomy" id="2758564"/>
    <lineage>
        <taxon>Bacteria</taxon>
        <taxon>Pseudomonadati</taxon>
        <taxon>Pseudomonadota</taxon>
        <taxon>Gammaproteobacteria</taxon>
        <taxon>Cellvibrionales</taxon>
        <taxon>Halieaceae</taxon>
        <taxon>Sediminihaliea</taxon>
    </lineage>
</organism>
<accession>A0A7W2TU97</accession>
<proteinExistence type="inferred from homology"/>
<dbReference type="EC" id="3.1.13.5" evidence="6"/>
<dbReference type="Proteomes" id="UP000539350">
    <property type="component" value="Unassembled WGS sequence"/>
</dbReference>
<evidence type="ECO:0000256" key="3">
    <source>
        <dbReference type="ARBA" id="ARBA00022722"/>
    </source>
</evidence>
<dbReference type="InterPro" id="IPR002121">
    <property type="entry name" value="HRDC_dom"/>
</dbReference>
<dbReference type="GO" id="GO:0008408">
    <property type="term" value="F:3'-5' exonuclease activity"/>
    <property type="evidence" value="ECO:0007669"/>
    <property type="project" value="InterPro"/>
</dbReference>
<dbReference type="InterPro" id="IPR002562">
    <property type="entry name" value="3'-5'_exonuclease_dom"/>
</dbReference>
<dbReference type="InterPro" id="IPR006292">
    <property type="entry name" value="RNase_D"/>
</dbReference>
<dbReference type="InterPro" id="IPR044876">
    <property type="entry name" value="HRDC_dom_sf"/>
</dbReference>
<dbReference type="SMART" id="SM00474">
    <property type="entry name" value="35EXOc"/>
    <property type="match status" value="1"/>
</dbReference>
<dbReference type="InterPro" id="IPR036397">
    <property type="entry name" value="RNaseH_sf"/>
</dbReference>
<comment type="similarity">
    <text evidence="6">Belongs to the RNase D family.</text>
</comment>
<dbReference type="PROSITE" id="PS50967">
    <property type="entry name" value="HRDC"/>
    <property type="match status" value="1"/>
</dbReference>
<keyword evidence="9" id="KW-1185">Reference proteome</keyword>
<dbReference type="Pfam" id="PF01612">
    <property type="entry name" value="DNA_pol_A_exo1"/>
    <property type="match status" value="1"/>
</dbReference>
<keyword evidence="1 6" id="KW-0963">Cytoplasm</keyword>
<comment type="subcellular location">
    <subcellularLocation>
        <location evidence="6">Cytoplasm</location>
    </subcellularLocation>
</comment>
<dbReference type="AlphaFoldDB" id="A0A7W2TU97"/>
<dbReference type="GO" id="GO:0033890">
    <property type="term" value="F:ribonuclease D activity"/>
    <property type="evidence" value="ECO:0007669"/>
    <property type="project" value="UniProtKB-UniRule"/>
</dbReference>
<evidence type="ECO:0000256" key="2">
    <source>
        <dbReference type="ARBA" id="ARBA00022694"/>
    </source>
</evidence>
<evidence type="ECO:0000313" key="8">
    <source>
        <dbReference type="EMBL" id="MBA6412089.1"/>
    </source>
</evidence>
<keyword evidence="4 6" id="KW-0378">Hydrolase</keyword>
<dbReference type="InterPro" id="IPR051086">
    <property type="entry name" value="RNase_D-like"/>
</dbReference>
<dbReference type="EMBL" id="JACFXU010000013">
    <property type="protein sequence ID" value="MBA6412089.1"/>
    <property type="molecule type" value="Genomic_DNA"/>
</dbReference>
<dbReference type="PANTHER" id="PTHR47649:SF1">
    <property type="entry name" value="RIBONUCLEASE D"/>
    <property type="match status" value="1"/>
</dbReference>
<evidence type="ECO:0000256" key="4">
    <source>
        <dbReference type="ARBA" id="ARBA00022801"/>
    </source>
</evidence>
<reference evidence="8 9" key="1">
    <citation type="submission" date="2020-07" db="EMBL/GenBank/DDBJ databases">
        <title>Halieaceae bacterium, F7430, whole genome shotgun sequencing project.</title>
        <authorList>
            <person name="Jiang S."/>
            <person name="Liu Z.W."/>
            <person name="Du Z.J."/>
        </authorList>
    </citation>
    <scope>NUCLEOTIDE SEQUENCE [LARGE SCALE GENOMIC DNA]</scope>
    <source>
        <strain evidence="8 9">F7430</strain>
    </source>
</reference>
<comment type="cofactor">
    <cofactor evidence="6">
        <name>a divalent metal cation</name>
        <dbReference type="ChEBI" id="CHEBI:60240"/>
    </cofactor>
</comment>